<dbReference type="PANTHER" id="PTHR42837">
    <property type="entry name" value="REGULATOR OF SIGMA-E PROTEASE RSEP"/>
    <property type="match status" value="1"/>
</dbReference>
<dbReference type="EC" id="3.4.24.-" evidence="11"/>
<evidence type="ECO:0000259" key="12">
    <source>
        <dbReference type="PROSITE" id="PS50106"/>
    </source>
</evidence>
<dbReference type="GO" id="GO:0008237">
    <property type="term" value="F:metallopeptidase activity"/>
    <property type="evidence" value="ECO:0007669"/>
    <property type="project" value="UniProtKB-KW"/>
</dbReference>
<organism evidence="13 14">
    <name type="scientific">Thiomicrorhabdus marina</name>
    <dbReference type="NCBI Taxonomy" id="2818442"/>
    <lineage>
        <taxon>Bacteria</taxon>
        <taxon>Pseudomonadati</taxon>
        <taxon>Pseudomonadota</taxon>
        <taxon>Gammaproteobacteria</taxon>
        <taxon>Thiotrichales</taxon>
        <taxon>Piscirickettsiaceae</taxon>
        <taxon>Thiomicrorhabdus</taxon>
    </lineage>
</organism>
<evidence type="ECO:0000256" key="4">
    <source>
        <dbReference type="ARBA" id="ARBA00022670"/>
    </source>
</evidence>
<evidence type="ECO:0000313" key="14">
    <source>
        <dbReference type="Proteomes" id="UP000664835"/>
    </source>
</evidence>
<keyword evidence="11" id="KW-0479">Metal-binding</keyword>
<dbReference type="InterPro" id="IPR001478">
    <property type="entry name" value="PDZ"/>
</dbReference>
<dbReference type="CDD" id="cd06163">
    <property type="entry name" value="S2P-M50_PDZ_RseP-like"/>
    <property type="match status" value="1"/>
</dbReference>
<dbReference type="Proteomes" id="UP000664835">
    <property type="component" value="Unassembled WGS sequence"/>
</dbReference>
<comment type="similarity">
    <text evidence="3 11">Belongs to the peptidase M50B family.</text>
</comment>
<feature type="domain" description="PDZ" evidence="12">
    <location>
        <begin position="211"/>
        <end position="268"/>
    </location>
</feature>
<keyword evidence="9 11" id="KW-0482">Metalloprotease</keyword>
<dbReference type="NCBIfam" id="TIGR00054">
    <property type="entry name" value="RIP metalloprotease RseP"/>
    <property type="match status" value="1"/>
</dbReference>
<protein>
    <recommendedName>
        <fullName evidence="11">Zinc metalloprotease</fullName>
        <ecNumber evidence="11">3.4.24.-</ecNumber>
    </recommendedName>
</protein>
<dbReference type="Gene3D" id="2.30.42.10">
    <property type="match status" value="2"/>
</dbReference>
<accession>A0ABS3Q499</accession>
<dbReference type="Pfam" id="PF02163">
    <property type="entry name" value="Peptidase_M50"/>
    <property type="match status" value="1"/>
</dbReference>
<keyword evidence="5 11" id="KW-0812">Transmembrane</keyword>
<dbReference type="SUPFAM" id="SSF50156">
    <property type="entry name" value="PDZ domain-like"/>
    <property type="match status" value="1"/>
</dbReference>
<sequence length="466" mass="51649">MDFLWSLVGFIIVIGVLVTIHEWGHFQVARSFNVKVLEFSIGFGKPLWQKQKGETLYKICAIPLGGFVRFVDEREGEVATEDLPRAFNRQSVYKRIAIVAAGPLINLLFAWLVFTVIFLLGVSTLKPIIEDVPNNTPLAQVLSTEQLQKNANHDIQQWELVEFDNKPIQAWNEVNQKLMIALVGHQPSASFALKSLSNGETLFIEQLPLTLLDLNKPDENWLTALGFHPAAPKVPAIIGHISIDAPANNSALQIGDQIIEIDGVAIQNWSQLVHTVQDRPNQTVLVKYLRQDIEFSEKITLGSIENGDKTLGRIGLGLLVDQQTMAPFSNTIQYGFVDAISQGWQRMQDLTYLSLQMLKKMLFGEISLQHLSGPITIAQMSGQAVQSGLINFLSLLGLLSLSIGILNLLPIPVLDGGHLLYYLVEIVKGSPVSERIMLYGQSIGLFLIISLTLLAVFNDILRISNG</sequence>
<evidence type="ECO:0000256" key="5">
    <source>
        <dbReference type="ARBA" id="ARBA00022692"/>
    </source>
</evidence>
<evidence type="ECO:0000256" key="11">
    <source>
        <dbReference type="RuleBase" id="RU362031"/>
    </source>
</evidence>
<proteinExistence type="inferred from homology"/>
<keyword evidence="8 11" id="KW-1133">Transmembrane helix</keyword>
<dbReference type="RefSeq" id="WP_208148098.1">
    <property type="nucleotide sequence ID" value="NZ_JAGETV010000004.1"/>
</dbReference>
<keyword evidence="10 11" id="KW-0472">Membrane</keyword>
<dbReference type="SMART" id="SM00228">
    <property type="entry name" value="PDZ"/>
    <property type="match status" value="1"/>
</dbReference>
<dbReference type="PANTHER" id="PTHR42837:SF2">
    <property type="entry name" value="MEMBRANE METALLOPROTEASE ARASP2, CHLOROPLASTIC-RELATED"/>
    <property type="match status" value="1"/>
</dbReference>
<keyword evidence="7 11" id="KW-0862">Zinc</keyword>
<name>A0ABS3Q499_9GAMM</name>
<evidence type="ECO:0000256" key="9">
    <source>
        <dbReference type="ARBA" id="ARBA00023049"/>
    </source>
</evidence>
<dbReference type="PROSITE" id="PS50106">
    <property type="entry name" value="PDZ"/>
    <property type="match status" value="1"/>
</dbReference>
<feature type="transmembrane region" description="Helical" evidence="11">
    <location>
        <begin position="436"/>
        <end position="457"/>
    </location>
</feature>
<dbReference type="InterPro" id="IPR004387">
    <property type="entry name" value="Pept_M50_Zn"/>
</dbReference>
<reference evidence="13 14" key="1">
    <citation type="submission" date="2021-03" db="EMBL/GenBank/DDBJ databases">
        <title>Thiomicrorhabdus sp.nov.,novel sulfur-oxidizing bacteria isolated from coastal sediment.</title>
        <authorList>
            <person name="Liu X."/>
        </authorList>
    </citation>
    <scope>NUCLEOTIDE SEQUENCE [LARGE SCALE GENOMIC DNA]</scope>
    <source>
        <strain evidence="13 14">6S2-11</strain>
    </source>
</reference>
<evidence type="ECO:0000256" key="2">
    <source>
        <dbReference type="ARBA" id="ARBA00004141"/>
    </source>
</evidence>
<feature type="transmembrane region" description="Helical" evidence="11">
    <location>
        <begin position="7"/>
        <end position="26"/>
    </location>
</feature>
<comment type="caution">
    <text evidence="13">The sequence shown here is derived from an EMBL/GenBank/DDBJ whole genome shotgun (WGS) entry which is preliminary data.</text>
</comment>
<gene>
    <name evidence="13" type="primary">rseP</name>
    <name evidence="13" type="ORF">J3998_03590</name>
</gene>
<feature type="transmembrane region" description="Helical" evidence="11">
    <location>
        <begin position="96"/>
        <end position="120"/>
    </location>
</feature>
<evidence type="ECO:0000313" key="13">
    <source>
        <dbReference type="EMBL" id="MBO1926650.1"/>
    </source>
</evidence>
<comment type="cofactor">
    <cofactor evidence="1 11">
        <name>Zn(2+)</name>
        <dbReference type="ChEBI" id="CHEBI:29105"/>
    </cofactor>
</comment>
<comment type="subcellular location">
    <subcellularLocation>
        <location evidence="2">Membrane</location>
        <topology evidence="2">Multi-pass membrane protein</topology>
    </subcellularLocation>
</comment>
<evidence type="ECO:0000256" key="3">
    <source>
        <dbReference type="ARBA" id="ARBA00007931"/>
    </source>
</evidence>
<dbReference type="InterPro" id="IPR008915">
    <property type="entry name" value="Peptidase_M50"/>
</dbReference>
<evidence type="ECO:0000256" key="6">
    <source>
        <dbReference type="ARBA" id="ARBA00022801"/>
    </source>
</evidence>
<evidence type="ECO:0000256" key="7">
    <source>
        <dbReference type="ARBA" id="ARBA00022833"/>
    </source>
</evidence>
<keyword evidence="4" id="KW-0645">Protease</keyword>
<evidence type="ECO:0000256" key="8">
    <source>
        <dbReference type="ARBA" id="ARBA00022989"/>
    </source>
</evidence>
<feature type="transmembrane region" description="Helical" evidence="11">
    <location>
        <begin position="389"/>
        <end position="411"/>
    </location>
</feature>
<dbReference type="InterPro" id="IPR036034">
    <property type="entry name" value="PDZ_sf"/>
</dbReference>
<keyword evidence="6 11" id="KW-0378">Hydrolase</keyword>
<keyword evidence="14" id="KW-1185">Reference proteome</keyword>
<evidence type="ECO:0000256" key="1">
    <source>
        <dbReference type="ARBA" id="ARBA00001947"/>
    </source>
</evidence>
<evidence type="ECO:0000256" key="10">
    <source>
        <dbReference type="ARBA" id="ARBA00023136"/>
    </source>
</evidence>
<dbReference type="EMBL" id="JAGETV010000004">
    <property type="protein sequence ID" value="MBO1926650.1"/>
    <property type="molecule type" value="Genomic_DNA"/>
</dbReference>